<dbReference type="AlphaFoldDB" id="A0AAN5D6F1"/>
<accession>A0AAN5D6F1</accession>
<evidence type="ECO:0000313" key="3">
    <source>
        <dbReference type="Proteomes" id="UP001328107"/>
    </source>
</evidence>
<dbReference type="Proteomes" id="UP001328107">
    <property type="component" value="Unassembled WGS sequence"/>
</dbReference>
<name>A0AAN5D6F1_9BILA</name>
<feature type="region of interest" description="Disordered" evidence="1">
    <location>
        <begin position="1"/>
        <end position="82"/>
    </location>
</feature>
<organism evidence="2 3">
    <name type="scientific">Pristionchus mayeri</name>
    <dbReference type="NCBI Taxonomy" id="1317129"/>
    <lineage>
        <taxon>Eukaryota</taxon>
        <taxon>Metazoa</taxon>
        <taxon>Ecdysozoa</taxon>
        <taxon>Nematoda</taxon>
        <taxon>Chromadorea</taxon>
        <taxon>Rhabditida</taxon>
        <taxon>Rhabditina</taxon>
        <taxon>Diplogasteromorpha</taxon>
        <taxon>Diplogasteroidea</taxon>
        <taxon>Neodiplogasteridae</taxon>
        <taxon>Pristionchus</taxon>
    </lineage>
</organism>
<protein>
    <submittedName>
        <fullName evidence="2">Uncharacterized protein</fullName>
    </submittedName>
</protein>
<reference evidence="3" key="1">
    <citation type="submission" date="2022-10" db="EMBL/GenBank/DDBJ databases">
        <title>Genome assembly of Pristionchus species.</title>
        <authorList>
            <person name="Yoshida K."/>
            <person name="Sommer R.J."/>
        </authorList>
    </citation>
    <scope>NUCLEOTIDE SEQUENCE [LARGE SCALE GENOMIC DNA]</scope>
    <source>
        <strain evidence="3">RS5460</strain>
    </source>
</reference>
<feature type="compositionally biased region" description="Basic and acidic residues" evidence="1">
    <location>
        <begin position="28"/>
        <end position="38"/>
    </location>
</feature>
<feature type="compositionally biased region" description="Low complexity" evidence="1">
    <location>
        <begin position="73"/>
        <end position="82"/>
    </location>
</feature>
<keyword evidence="3" id="KW-1185">Reference proteome</keyword>
<sequence>SNFQNMQNLYSIESLHPKLPDTPTDTADSSRRKEENQKMRGQKRKRADREESSIAPRDESHANRLPGNESRPSGVISSPSLNSSITSAGADCDLPDRPSWATLPTISKPYVDRLCFHLCSDEDGEDLANLALVSTRYHAGVHAFMKKGGNQPGLNLVNFTKSRAGHIKVMIGLYDSYLPFYGLDALDNGRFKRKFFSSDEPELEVTEPSGPILDQVSGLLTTSIAEVMINAWRGPITIDHLTLADQALRNSSITCLSIFHVRLDDDTA</sequence>
<evidence type="ECO:0000313" key="2">
    <source>
        <dbReference type="EMBL" id="GMR57289.1"/>
    </source>
</evidence>
<gene>
    <name evidence="2" type="ORF">PMAYCL1PPCAC_27484</name>
</gene>
<evidence type="ECO:0000256" key="1">
    <source>
        <dbReference type="SAM" id="MobiDB-lite"/>
    </source>
</evidence>
<feature type="compositionally biased region" description="Polar residues" evidence="1">
    <location>
        <begin position="1"/>
        <end position="11"/>
    </location>
</feature>
<comment type="caution">
    <text evidence="2">The sequence shown here is derived from an EMBL/GenBank/DDBJ whole genome shotgun (WGS) entry which is preliminary data.</text>
</comment>
<dbReference type="EMBL" id="BTRK01000006">
    <property type="protein sequence ID" value="GMR57289.1"/>
    <property type="molecule type" value="Genomic_DNA"/>
</dbReference>
<proteinExistence type="predicted"/>
<feature type="non-terminal residue" evidence="2">
    <location>
        <position position="1"/>
    </location>
</feature>
<feature type="compositionally biased region" description="Basic and acidic residues" evidence="1">
    <location>
        <begin position="47"/>
        <end position="62"/>
    </location>
</feature>
<feature type="non-terminal residue" evidence="2">
    <location>
        <position position="268"/>
    </location>
</feature>